<dbReference type="GO" id="GO:0005576">
    <property type="term" value="C:extracellular region"/>
    <property type="evidence" value="ECO:0007669"/>
    <property type="project" value="UniProtKB-SubCell"/>
</dbReference>
<evidence type="ECO:0000313" key="19">
    <source>
        <dbReference type="Proteomes" id="UP001174997"/>
    </source>
</evidence>
<dbReference type="AlphaFoldDB" id="A0AA40DBX4"/>
<evidence type="ECO:0000256" key="11">
    <source>
        <dbReference type="ARBA" id="ARBA00023157"/>
    </source>
</evidence>
<comment type="similarity">
    <text evidence="4">Belongs to the RBT5 family.</text>
</comment>
<evidence type="ECO:0000256" key="2">
    <source>
        <dbReference type="ARBA" id="ARBA00004589"/>
    </source>
</evidence>
<dbReference type="InterPro" id="IPR049326">
    <property type="entry name" value="Rhodopsin_dom_fungi"/>
</dbReference>
<evidence type="ECO:0000256" key="5">
    <source>
        <dbReference type="ARBA" id="ARBA00022525"/>
    </source>
</evidence>
<dbReference type="Pfam" id="PF20684">
    <property type="entry name" value="Fung_rhodopsin"/>
    <property type="match status" value="1"/>
</dbReference>
<comment type="caution">
    <text evidence="18">The sequence shown here is derived from an EMBL/GenBank/DDBJ whole genome shotgun (WGS) entry which is preliminary data.</text>
</comment>
<evidence type="ECO:0000256" key="8">
    <source>
        <dbReference type="ARBA" id="ARBA00022729"/>
    </source>
</evidence>
<organism evidence="18 19">
    <name type="scientific">Cercophora samala</name>
    <dbReference type="NCBI Taxonomy" id="330535"/>
    <lineage>
        <taxon>Eukaryota</taxon>
        <taxon>Fungi</taxon>
        <taxon>Dikarya</taxon>
        <taxon>Ascomycota</taxon>
        <taxon>Pezizomycotina</taxon>
        <taxon>Sordariomycetes</taxon>
        <taxon>Sordariomycetidae</taxon>
        <taxon>Sordariales</taxon>
        <taxon>Lasiosphaeriaceae</taxon>
        <taxon>Cercophora</taxon>
    </lineage>
</organism>
<keyword evidence="12" id="KW-0449">Lipoprotein</keyword>
<feature type="region of interest" description="Disordered" evidence="14">
    <location>
        <begin position="488"/>
        <end position="509"/>
    </location>
</feature>
<evidence type="ECO:0000259" key="17">
    <source>
        <dbReference type="SMART" id="SM00747"/>
    </source>
</evidence>
<evidence type="ECO:0000256" key="13">
    <source>
        <dbReference type="ARBA" id="ARBA00038359"/>
    </source>
</evidence>
<name>A0AA40DBX4_9PEZI</name>
<feature type="transmembrane region" description="Helical" evidence="15">
    <location>
        <begin position="286"/>
        <end position="309"/>
    </location>
</feature>
<evidence type="ECO:0000256" key="14">
    <source>
        <dbReference type="SAM" id="MobiDB-lite"/>
    </source>
</evidence>
<dbReference type="InterPro" id="IPR052337">
    <property type="entry name" value="SAT4-like"/>
</dbReference>
<evidence type="ECO:0000256" key="9">
    <source>
        <dbReference type="ARBA" id="ARBA00022989"/>
    </source>
</evidence>
<evidence type="ECO:0000256" key="15">
    <source>
        <dbReference type="SAM" id="Phobius"/>
    </source>
</evidence>
<feature type="transmembrane region" description="Helical" evidence="15">
    <location>
        <begin position="116"/>
        <end position="136"/>
    </location>
</feature>
<keyword evidence="5" id="KW-0964">Secreted</keyword>
<keyword evidence="19" id="KW-1185">Reference proteome</keyword>
<feature type="transmembrane region" description="Helical" evidence="15">
    <location>
        <begin position="204"/>
        <end position="229"/>
    </location>
</feature>
<dbReference type="InterPro" id="IPR008427">
    <property type="entry name" value="Extracellular_membr_CFEM_dom"/>
</dbReference>
<feature type="chain" id="PRO_5041263059" description="CFEM domain-containing protein" evidence="16">
    <location>
        <begin position="23"/>
        <end position="509"/>
    </location>
</feature>
<feature type="transmembrane region" description="Helical" evidence="15">
    <location>
        <begin position="321"/>
        <end position="343"/>
    </location>
</feature>
<comment type="subcellular location">
    <subcellularLocation>
        <location evidence="2">Membrane</location>
        <topology evidence="2">Lipid-anchor</topology>
        <topology evidence="2">GPI-anchor</topology>
    </subcellularLocation>
    <subcellularLocation>
        <location evidence="1">Membrane</location>
        <topology evidence="1">Multi-pass membrane protein</topology>
    </subcellularLocation>
    <subcellularLocation>
        <location evidence="3">Secreted</location>
    </subcellularLocation>
</comment>
<keyword evidence="8 16" id="KW-0732">Signal</keyword>
<feature type="domain" description="CFEM" evidence="17">
    <location>
        <begin position="35"/>
        <end position="101"/>
    </location>
</feature>
<dbReference type="GO" id="GO:0098552">
    <property type="term" value="C:side of membrane"/>
    <property type="evidence" value="ECO:0007669"/>
    <property type="project" value="UniProtKB-KW"/>
</dbReference>
<evidence type="ECO:0000256" key="3">
    <source>
        <dbReference type="ARBA" id="ARBA00004613"/>
    </source>
</evidence>
<feature type="transmembrane region" description="Helical" evidence="15">
    <location>
        <begin position="241"/>
        <end position="262"/>
    </location>
</feature>
<feature type="signal peptide" evidence="16">
    <location>
        <begin position="1"/>
        <end position="22"/>
    </location>
</feature>
<dbReference type="PANTHER" id="PTHR33048:SF143">
    <property type="entry name" value="EXTRACELLULAR MEMBRANE PROTEIN CFEM DOMAIN-CONTAINING PROTEIN-RELATED"/>
    <property type="match status" value="1"/>
</dbReference>
<comment type="similarity">
    <text evidence="13">Belongs to the SAT4 family.</text>
</comment>
<evidence type="ECO:0000256" key="12">
    <source>
        <dbReference type="ARBA" id="ARBA00023288"/>
    </source>
</evidence>
<sequence length="509" mass="56635">MHIVKAFTAGLILLANHAGVLAQDPGAGAPDNSNPLAIYPPCAQNCIITAFTNHTFCSSPLDQECTCTSPEFNGFMHECILSTCTIREALFTHNISSTTCQVPVFDRSPEIIRETAAMLITICILVAARIGYKIYYAEGDRFMFSRPKAHTTSQNGLWWDDYALVFLLLCGGIPAMVLTIFFLAPNGLGKDMWAVPFEDIDRLFKYSFVSGVLYLPQVAALKLTFLFFYLRIFPSPGTRRVIWGTIVFTSLYGLTFFLLAIFQCSPIEDWYKWDGSGEGRCLNKDAIQWSCAIISIVLDVWMIGIPLWSMRIVKLHWKKKLGVGAMFAVGLLVTIVCCIRLRYIADITTSQNPTQDLFNIIRWSTIEGFTSSVCTCMPFIRQVLVRVFPKAMRSETTKKSTYDYNVHSFGNTIKGPGISVNSDVTVTVNDPGNGIVYHKDYPYPYNQTSAWGTPQSESTAALAEREGGNRDGQIQYQGSDGTSVIIVQGNTPPAGDIPLTNVHRPQRFQ</sequence>
<dbReference type="EMBL" id="JAULSY010000025">
    <property type="protein sequence ID" value="KAK0670985.1"/>
    <property type="molecule type" value="Genomic_DNA"/>
</dbReference>
<evidence type="ECO:0000256" key="6">
    <source>
        <dbReference type="ARBA" id="ARBA00022622"/>
    </source>
</evidence>
<keyword evidence="9 15" id="KW-1133">Transmembrane helix</keyword>
<dbReference type="SMART" id="SM00747">
    <property type="entry name" value="CFEM"/>
    <property type="match status" value="1"/>
</dbReference>
<keyword evidence="10 15" id="KW-0472">Membrane</keyword>
<keyword evidence="6" id="KW-0336">GPI-anchor</keyword>
<keyword evidence="7 15" id="KW-0812">Transmembrane</keyword>
<accession>A0AA40DBX4</accession>
<reference evidence="18" key="1">
    <citation type="submission" date="2023-06" db="EMBL/GenBank/DDBJ databases">
        <title>Genome-scale phylogeny and comparative genomics of the fungal order Sordariales.</title>
        <authorList>
            <consortium name="Lawrence Berkeley National Laboratory"/>
            <person name="Hensen N."/>
            <person name="Bonometti L."/>
            <person name="Westerberg I."/>
            <person name="Brannstrom I.O."/>
            <person name="Guillou S."/>
            <person name="Cros-Aarteil S."/>
            <person name="Calhoun S."/>
            <person name="Haridas S."/>
            <person name="Kuo A."/>
            <person name="Mondo S."/>
            <person name="Pangilinan J."/>
            <person name="Riley R."/>
            <person name="Labutti K."/>
            <person name="Andreopoulos B."/>
            <person name="Lipzen A."/>
            <person name="Chen C."/>
            <person name="Yanf M."/>
            <person name="Daum C."/>
            <person name="Ng V."/>
            <person name="Clum A."/>
            <person name="Steindorff A."/>
            <person name="Ohm R."/>
            <person name="Martin F."/>
            <person name="Silar P."/>
            <person name="Natvig D."/>
            <person name="Lalanne C."/>
            <person name="Gautier V."/>
            <person name="Ament-Velasquez S.L."/>
            <person name="Kruys A."/>
            <person name="Hutchinson M.I."/>
            <person name="Powell A.J."/>
            <person name="Barry K."/>
            <person name="Miller A.N."/>
            <person name="Grigoriev I.V."/>
            <person name="Debuchy R."/>
            <person name="Gladieux P."/>
            <person name="Thoren M.H."/>
            <person name="Johannesson H."/>
        </authorList>
    </citation>
    <scope>NUCLEOTIDE SEQUENCE</scope>
    <source>
        <strain evidence="18">CBS 307.81</strain>
    </source>
</reference>
<evidence type="ECO:0000256" key="1">
    <source>
        <dbReference type="ARBA" id="ARBA00004141"/>
    </source>
</evidence>
<dbReference type="PANTHER" id="PTHR33048">
    <property type="entry name" value="PTH11-LIKE INTEGRAL MEMBRANE PROTEIN (AFU_ORTHOLOGUE AFUA_5G11245)"/>
    <property type="match status" value="1"/>
</dbReference>
<dbReference type="Proteomes" id="UP001174997">
    <property type="component" value="Unassembled WGS sequence"/>
</dbReference>
<keyword evidence="11" id="KW-1015">Disulfide bond</keyword>
<gene>
    <name evidence="18" type="ORF">QBC41DRAFT_62956</name>
</gene>
<protein>
    <recommendedName>
        <fullName evidence="17">CFEM domain-containing protein</fullName>
    </recommendedName>
</protein>
<evidence type="ECO:0000256" key="16">
    <source>
        <dbReference type="SAM" id="SignalP"/>
    </source>
</evidence>
<feature type="transmembrane region" description="Helical" evidence="15">
    <location>
        <begin position="157"/>
        <end position="184"/>
    </location>
</feature>
<evidence type="ECO:0000256" key="4">
    <source>
        <dbReference type="ARBA" id="ARBA00010031"/>
    </source>
</evidence>
<keyword evidence="6" id="KW-0325">Glycoprotein</keyword>
<evidence type="ECO:0000256" key="10">
    <source>
        <dbReference type="ARBA" id="ARBA00023136"/>
    </source>
</evidence>
<dbReference type="Pfam" id="PF05730">
    <property type="entry name" value="CFEM"/>
    <property type="match status" value="1"/>
</dbReference>
<evidence type="ECO:0000313" key="18">
    <source>
        <dbReference type="EMBL" id="KAK0670985.1"/>
    </source>
</evidence>
<proteinExistence type="inferred from homology"/>
<evidence type="ECO:0000256" key="7">
    <source>
        <dbReference type="ARBA" id="ARBA00022692"/>
    </source>
</evidence>